<keyword evidence="3" id="KW-1185">Reference proteome</keyword>
<accession>A0ABQ4NNY3</accession>
<comment type="caution">
    <text evidence="2">The sequence shown here is derived from an EMBL/GenBank/DDBJ whole genome shotgun (WGS) entry which is preliminary data.</text>
</comment>
<sequence>MDRILLPDVARLTLSPICVAGERSSGLTDMTVDEARDIMAEIDAKSSALLSVLAILLATSAFVFSLQQTWATLVMMFAQVATISIAILLLLRCLIYEPTPRLRHMFGRAEVAQEHRLQIEAIKQVRYFNRVIVLTVITAGLFFAMSLMVGMDSVMTVPDER</sequence>
<gene>
    <name evidence="2" type="ORF">JANAI62_27160</name>
</gene>
<organism evidence="2 3">
    <name type="scientific">Jannaschia pagri</name>
    <dbReference type="NCBI Taxonomy" id="2829797"/>
    <lineage>
        <taxon>Bacteria</taxon>
        <taxon>Pseudomonadati</taxon>
        <taxon>Pseudomonadota</taxon>
        <taxon>Alphaproteobacteria</taxon>
        <taxon>Rhodobacterales</taxon>
        <taxon>Roseobacteraceae</taxon>
        <taxon>Jannaschia</taxon>
    </lineage>
</organism>
<keyword evidence="1" id="KW-0472">Membrane</keyword>
<feature type="transmembrane region" description="Helical" evidence="1">
    <location>
        <begin position="48"/>
        <end position="67"/>
    </location>
</feature>
<proteinExistence type="predicted"/>
<evidence type="ECO:0000256" key="1">
    <source>
        <dbReference type="SAM" id="Phobius"/>
    </source>
</evidence>
<evidence type="ECO:0000313" key="2">
    <source>
        <dbReference type="EMBL" id="GIT96093.1"/>
    </source>
</evidence>
<dbReference type="EMBL" id="BPFH01000005">
    <property type="protein sequence ID" value="GIT96093.1"/>
    <property type="molecule type" value="Genomic_DNA"/>
</dbReference>
<dbReference type="Proteomes" id="UP000786693">
    <property type="component" value="Unassembled WGS sequence"/>
</dbReference>
<feature type="transmembrane region" description="Helical" evidence="1">
    <location>
        <begin position="131"/>
        <end position="151"/>
    </location>
</feature>
<name>A0ABQ4NNY3_9RHOB</name>
<reference evidence="2 3" key="1">
    <citation type="submission" date="2021-05" db="EMBL/GenBank/DDBJ databases">
        <title>Bacteria Genome sequencing.</title>
        <authorList>
            <person name="Takabe Y."/>
            <person name="Nakajima Y."/>
            <person name="Suzuki S."/>
            <person name="Shiozaki T."/>
        </authorList>
    </citation>
    <scope>NUCLEOTIDE SEQUENCE [LARGE SCALE GENOMIC DNA]</scope>
    <source>
        <strain evidence="2 3">AI_62</strain>
    </source>
</reference>
<keyword evidence="1" id="KW-0812">Transmembrane</keyword>
<keyword evidence="1" id="KW-1133">Transmembrane helix</keyword>
<evidence type="ECO:0000313" key="3">
    <source>
        <dbReference type="Proteomes" id="UP000786693"/>
    </source>
</evidence>
<feature type="transmembrane region" description="Helical" evidence="1">
    <location>
        <begin position="73"/>
        <end position="95"/>
    </location>
</feature>
<protein>
    <submittedName>
        <fullName evidence="2">Uncharacterized protein</fullName>
    </submittedName>
</protein>